<sequence>MFKKHNRMMRKKRTHAASLVAVLHNIRSVHNVASMFRTADGAGIAKIFLTGFTPAPINRFGAPVPQFAKVSLGAEKSVPWEKIRRVGDVLKKLRAEGYVIVALEQSKNSVPYYSLKASSSKLKLIALMVGNEVRGIPPVLLRRADVIMEIPMRGSKESLNVSVAFGIAAYALSANSH</sequence>
<dbReference type="GO" id="GO:0003723">
    <property type="term" value="F:RNA binding"/>
    <property type="evidence" value="ECO:0007669"/>
    <property type="project" value="InterPro"/>
</dbReference>
<dbReference type="PANTHER" id="PTHR46429">
    <property type="entry name" value="23S RRNA (GUANOSINE-2'-O-)-METHYLTRANSFERASE RLMB"/>
    <property type="match status" value="1"/>
</dbReference>
<keyword evidence="2" id="KW-0808">Transferase</keyword>
<dbReference type="EMBL" id="MHLB01000016">
    <property type="protein sequence ID" value="OGZ02351.1"/>
    <property type="molecule type" value="Genomic_DNA"/>
</dbReference>
<accession>A0A1G2CNY8</accession>
<dbReference type="AlphaFoldDB" id="A0A1G2CNY8"/>
<protein>
    <recommendedName>
        <fullName evidence="3">tRNA/rRNA methyltransferase SpoU type domain-containing protein</fullName>
    </recommendedName>
</protein>
<dbReference type="GO" id="GO:0032259">
    <property type="term" value="P:methylation"/>
    <property type="evidence" value="ECO:0007669"/>
    <property type="project" value="UniProtKB-KW"/>
</dbReference>
<evidence type="ECO:0000256" key="2">
    <source>
        <dbReference type="ARBA" id="ARBA00022679"/>
    </source>
</evidence>
<evidence type="ECO:0000259" key="3">
    <source>
        <dbReference type="Pfam" id="PF00588"/>
    </source>
</evidence>
<dbReference type="InterPro" id="IPR029028">
    <property type="entry name" value="Alpha/beta_knot_MTases"/>
</dbReference>
<proteinExistence type="predicted"/>
<dbReference type="Proteomes" id="UP000178348">
    <property type="component" value="Unassembled WGS sequence"/>
</dbReference>
<dbReference type="PANTHER" id="PTHR46429:SF1">
    <property type="entry name" value="23S RRNA (GUANOSINE-2'-O-)-METHYLTRANSFERASE RLMB"/>
    <property type="match status" value="1"/>
</dbReference>
<dbReference type="GO" id="GO:0008173">
    <property type="term" value="F:RNA methyltransferase activity"/>
    <property type="evidence" value="ECO:0007669"/>
    <property type="project" value="InterPro"/>
</dbReference>
<name>A0A1G2CNY8_9BACT</name>
<dbReference type="GO" id="GO:0006396">
    <property type="term" value="P:RNA processing"/>
    <property type="evidence" value="ECO:0007669"/>
    <property type="project" value="InterPro"/>
</dbReference>
<evidence type="ECO:0000256" key="1">
    <source>
        <dbReference type="ARBA" id="ARBA00022603"/>
    </source>
</evidence>
<feature type="domain" description="tRNA/rRNA methyltransferase SpoU type" evidence="3">
    <location>
        <begin position="19"/>
        <end position="170"/>
    </location>
</feature>
<evidence type="ECO:0000313" key="5">
    <source>
        <dbReference type="Proteomes" id="UP000178348"/>
    </source>
</evidence>
<keyword evidence="1" id="KW-0489">Methyltransferase</keyword>
<comment type="caution">
    <text evidence="4">The sequence shown here is derived from an EMBL/GenBank/DDBJ whole genome shotgun (WGS) entry which is preliminary data.</text>
</comment>
<dbReference type="InterPro" id="IPR029026">
    <property type="entry name" value="tRNA_m1G_MTases_N"/>
</dbReference>
<organism evidence="4 5">
    <name type="scientific">Candidatus Liptonbacteria bacterium RIFCSPLOWO2_01_FULL_53_13</name>
    <dbReference type="NCBI Taxonomy" id="1798651"/>
    <lineage>
        <taxon>Bacteria</taxon>
        <taxon>Candidatus Liptoniibacteriota</taxon>
    </lineage>
</organism>
<evidence type="ECO:0000313" key="4">
    <source>
        <dbReference type="EMBL" id="OGZ02351.1"/>
    </source>
</evidence>
<dbReference type="Gene3D" id="3.40.1280.10">
    <property type="match status" value="1"/>
</dbReference>
<dbReference type="GO" id="GO:0005829">
    <property type="term" value="C:cytosol"/>
    <property type="evidence" value="ECO:0007669"/>
    <property type="project" value="TreeGrafter"/>
</dbReference>
<reference evidence="4 5" key="1">
    <citation type="journal article" date="2016" name="Nat. Commun.">
        <title>Thousands of microbial genomes shed light on interconnected biogeochemical processes in an aquifer system.</title>
        <authorList>
            <person name="Anantharaman K."/>
            <person name="Brown C.T."/>
            <person name="Hug L.A."/>
            <person name="Sharon I."/>
            <person name="Castelle C.J."/>
            <person name="Probst A.J."/>
            <person name="Thomas B.C."/>
            <person name="Singh A."/>
            <person name="Wilkins M.J."/>
            <person name="Karaoz U."/>
            <person name="Brodie E.L."/>
            <person name="Williams K.H."/>
            <person name="Hubbard S.S."/>
            <person name="Banfield J.F."/>
        </authorList>
    </citation>
    <scope>NUCLEOTIDE SEQUENCE [LARGE SCALE GENOMIC DNA]</scope>
</reference>
<gene>
    <name evidence="4" type="ORF">A2946_02540</name>
</gene>
<dbReference type="InterPro" id="IPR004441">
    <property type="entry name" value="rRNA_MeTrfase_TrmH"/>
</dbReference>
<dbReference type="Pfam" id="PF00588">
    <property type="entry name" value="SpoU_methylase"/>
    <property type="match status" value="1"/>
</dbReference>
<dbReference type="InterPro" id="IPR001537">
    <property type="entry name" value="SpoU_MeTrfase"/>
</dbReference>
<dbReference type="SUPFAM" id="SSF75217">
    <property type="entry name" value="alpha/beta knot"/>
    <property type="match status" value="1"/>
</dbReference>